<evidence type="ECO:0000313" key="1">
    <source>
        <dbReference type="EMBL" id="ELU41270.1"/>
    </source>
</evidence>
<gene>
    <name evidence="1" type="ORF">AG1IA_04695</name>
</gene>
<dbReference type="EMBL" id="AFRT01001089">
    <property type="protein sequence ID" value="ELU41270.1"/>
    <property type="molecule type" value="Genomic_DNA"/>
</dbReference>
<proteinExistence type="predicted"/>
<dbReference type="OrthoDB" id="3159128at2759"/>
<evidence type="ECO:0000313" key="2">
    <source>
        <dbReference type="Proteomes" id="UP000011668"/>
    </source>
</evidence>
<dbReference type="AlphaFoldDB" id="L8WTI8"/>
<dbReference type="HOGENOM" id="CLU_403415_0_0_1"/>
<reference evidence="1 2" key="1">
    <citation type="journal article" date="2013" name="Nat. Commun.">
        <title>The evolution and pathogenic mechanisms of the rice sheath blight pathogen.</title>
        <authorList>
            <person name="Zheng A."/>
            <person name="Lin R."/>
            <person name="Xu L."/>
            <person name="Qin P."/>
            <person name="Tang C."/>
            <person name="Ai P."/>
            <person name="Zhang D."/>
            <person name="Liu Y."/>
            <person name="Sun Z."/>
            <person name="Feng H."/>
            <person name="Wang Y."/>
            <person name="Chen Y."/>
            <person name="Liang X."/>
            <person name="Fu R."/>
            <person name="Li Q."/>
            <person name="Zhang J."/>
            <person name="Yu X."/>
            <person name="Xie Z."/>
            <person name="Ding L."/>
            <person name="Guan P."/>
            <person name="Tang J."/>
            <person name="Liang Y."/>
            <person name="Wang S."/>
            <person name="Deng Q."/>
            <person name="Li S."/>
            <person name="Zhu J."/>
            <person name="Wang L."/>
            <person name="Liu H."/>
            <person name="Li P."/>
        </authorList>
    </citation>
    <scope>NUCLEOTIDE SEQUENCE [LARGE SCALE GENOMIC DNA]</scope>
    <source>
        <strain evidence="2">AG-1 IA</strain>
    </source>
</reference>
<sequence>MVRSRSIRTPMRHSLATMVEGYRLVVSPNPHPTRRRFIGIQNIGFQEFSSCVSKAICLNRVALSSYSDCLQVFSLLVALLSCPEFMTKEQEIHGHRLPHAYPSTTGRSRPMLIFPFSSTQAQPFERGCDYVILYKYPIYSNTITPVTPSRSRSSALRSVRSPCLGLDGSANITDSPISCVAINANWTTCRLPGDLSEERRGLFLVSLLYVYGCSRLWGCSPASAFLHRSGLGVRRHVSSDECPLATLTVPGTYHIPFDRNTGWTPKRGSSPSLLTRQRDYLTFPFWLIHVPVEICFARQAASTRPKLQAHWDLHSIALRDIRAAFAGTRTGVDEPPEELRPDISTMTRFWIRSSNQYGGSGLGSCLRSIADLRIGPPQSSHTYHSIQLRALTSGKLPQTMSSAIPPQNHPLVPQFSNGYSGLAQHAAKEIREMAISQDSIGNDFTVLKSWMRKFNQKLKPNARWYFDKGQYSADTNAIREVMQRSRNAPTAIYRMKSLDIQRCRMTKGPRSYWPVGVNAHIMGTEVIDWRLKEMRQLLFEGPHLQSGPLLLTFGLEPPSVHHRGLPYVLECNGNEPQWRETKYHDGYVENSDDIVSMTGCVYENASTNAANPRCILLPPLLESVRRYSGVDEALSLSEIIKRLSEKITEHGQRPRTATDLLFEENGEVKSYDVAGRLLTAWL</sequence>
<comment type="caution">
    <text evidence="1">The sequence shown here is derived from an EMBL/GenBank/DDBJ whole genome shotgun (WGS) entry which is preliminary data.</text>
</comment>
<name>L8WTI8_THACA</name>
<organism evidence="1 2">
    <name type="scientific">Thanatephorus cucumeris (strain AG1-IA)</name>
    <name type="common">Rice sheath blight fungus</name>
    <name type="synonym">Rhizoctonia solani</name>
    <dbReference type="NCBI Taxonomy" id="983506"/>
    <lineage>
        <taxon>Eukaryota</taxon>
        <taxon>Fungi</taxon>
        <taxon>Dikarya</taxon>
        <taxon>Basidiomycota</taxon>
        <taxon>Agaricomycotina</taxon>
        <taxon>Agaricomycetes</taxon>
        <taxon>Cantharellales</taxon>
        <taxon>Ceratobasidiaceae</taxon>
        <taxon>Rhizoctonia</taxon>
        <taxon>Rhizoctonia solani AG-1</taxon>
    </lineage>
</organism>
<keyword evidence="2" id="KW-1185">Reference proteome</keyword>
<accession>L8WTI8</accession>
<dbReference type="Proteomes" id="UP000011668">
    <property type="component" value="Unassembled WGS sequence"/>
</dbReference>
<protein>
    <submittedName>
        <fullName evidence="1">Uncharacterized protein</fullName>
    </submittedName>
</protein>